<dbReference type="OrthoDB" id="9803763at2"/>
<dbReference type="PROSITE" id="PS51318">
    <property type="entry name" value="TAT"/>
    <property type="match status" value="1"/>
</dbReference>
<dbReference type="GO" id="GO:0055085">
    <property type="term" value="P:transmembrane transport"/>
    <property type="evidence" value="ECO:0007669"/>
    <property type="project" value="InterPro"/>
</dbReference>
<evidence type="ECO:0000256" key="3">
    <source>
        <dbReference type="ARBA" id="ARBA00022729"/>
    </source>
</evidence>
<evidence type="ECO:0000256" key="2">
    <source>
        <dbReference type="ARBA" id="ARBA00022448"/>
    </source>
</evidence>
<keyword evidence="2" id="KW-0813">Transport</keyword>
<proteinExistence type="inferred from homology"/>
<dbReference type="PIRSF" id="PIRSF006470">
    <property type="entry name" value="DctB"/>
    <property type="match status" value="1"/>
</dbReference>
<dbReference type="InterPro" id="IPR038404">
    <property type="entry name" value="TRAP_DctP_sf"/>
</dbReference>
<dbReference type="EMBL" id="CP039865">
    <property type="protein sequence ID" value="QCK87915.1"/>
    <property type="molecule type" value="Genomic_DNA"/>
</dbReference>
<feature type="chain" id="PRO_5020205391" evidence="4">
    <location>
        <begin position="22"/>
        <end position="341"/>
    </location>
</feature>
<keyword evidence="6" id="KW-1185">Reference proteome</keyword>
<reference evidence="5 6" key="1">
    <citation type="submission" date="2019-04" db="EMBL/GenBank/DDBJ databases">
        <title>Phreatobacter aquaticus sp. nov.</title>
        <authorList>
            <person name="Choi A."/>
            <person name="Baek K."/>
        </authorList>
    </citation>
    <scope>NUCLEOTIDE SEQUENCE [LARGE SCALE GENOMIC DNA]</scope>
    <source>
        <strain evidence="5 6">NMCR1094</strain>
    </source>
</reference>
<keyword evidence="3 4" id="KW-0732">Signal</keyword>
<dbReference type="AlphaFoldDB" id="A0A4D7QLB5"/>
<dbReference type="NCBIfam" id="NF037995">
    <property type="entry name" value="TRAP_S1"/>
    <property type="match status" value="1"/>
</dbReference>
<dbReference type="Proteomes" id="UP000298588">
    <property type="component" value="Chromosome"/>
</dbReference>
<dbReference type="InterPro" id="IPR006311">
    <property type="entry name" value="TAT_signal"/>
</dbReference>
<evidence type="ECO:0000256" key="1">
    <source>
        <dbReference type="ARBA" id="ARBA00009023"/>
    </source>
</evidence>
<dbReference type="KEGG" id="paqt:E8L99_20225"/>
<protein>
    <submittedName>
        <fullName evidence="5">TRAP transporter substrate-binding protein</fullName>
    </submittedName>
</protein>
<evidence type="ECO:0000313" key="6">
    <source>
        <dbReference type="Proteomes" id="UP000298588"/>
    </source>
</evidence>
<gene>
    <name evidence="5" type="ORF">E8L99_20225</name>
</gene>
<evidence type="ECO:0000256" key="4">
    <source>
        <dbReference type="SAM" id="SignalP"/>
    </source>
</evidence>
<evidence type="ECO:0000313" key="5">
    <source>
        <dbReference type="EMBL" id="QCK87915.1"/>
    </source>
</evidence>
<feature type="signal peptide" evidence="4">
    <location>
        <begin position="1"/>
        <end position="21"/>
    </location>
</feature>
<comment type="similarity">
    <text evidence="1">Belongs to the bacterial solute-binding protein 7 family.</text>
</comment>
<dbReference type="GO" id="GO:0030288">
    <property type="term" value="C:outer membrane-bounded periplasmic space"/>
    <property type="evidence" value="ECO:0007669"/>
    <property type="project" value="InterPro"/>
</dbReference>
<dbReference type="InterPro" id="IPR018389">
    <property type="entry name" value="DctP_fam"/>
</dbReference>
<dbReference type="PANTHER" id="PTHR33376">
    <property type="match status" value="1"/>
</dbReference>
<sequence>MKSRLSRRAVLAGAVSTLTVAATVRAPAQGIQERTIRWGHLNNPGHPTSLGVRKVAEVLLAKSGGKLRIREFPASQLGNEMQQQSALRGGTQEMFSASTTSLATVVKDFGLLDFPFIVGSSAQAEALITGPFGKAMLETLPEKDLIGLGYWGLGFRNVTNSRTAITKLEEFAGLKLRVIPNPVYLDTFRALGANPVPMNFGEVYTALETKTIDGQENPYSVILSNKFFEVQKFLSATNHTYTQNIITIGKKFWDQLSADERKLIQDSVNESRDYQREVTLKADTESLGELKAKGMQFNEIAPAEMARIRTATRPVAAKFSADLDQAKVRLFNAELERVQKL</sequence>
<dbReference type="RefSeq" id="WP_137101243.1">
    <property type="nucleotide sequence ID" value="NZ_CP039865.1"/>
</dbReference>
<dbReference type="Gene3D" id="3.40.190.170">
    <property type="entry name" value="Bacterial extracellular solute-binding protein, family 7"/>
    <property type="match status" value="1"/>
</dbReference>
<accession>A0A4D7QLB5</accession>
<organism evidence="5 6">
    <name type="scientific">Phreatobacter aquaticus</name>
    <dbReference type="NCBI Taxonomy" id="2570229"/>
    <lineage>
        <taxon>Bacteria</taxon>
        <taxon>Pseudomonadati</taxon>
        <taxon>Pseudomonadota</taxon>
        <taxon>Alphaproteobacteria</taxon>
        <taxon>Hyphomicrobiales</taxon>
        <taxon>Phreatobacteraceae</taxon>
        <taxon>Phreatobacter</taxon>
    </lineage>
</organism>
<dbReference type="NCBIfam" id="TIGR00787">
    <property type="entry name" value="dctP"/>
    <property type="match status" value="1"/>
</dbReference>
<dbReference type="CDD" id="cd13679">
    <property type="entry name" value="PBP2_TRAP_YiaO_like"/>
    <property type="match status" value="1"/>
</dbReference>
<dbReference type="Pfam" id="PF03480">
    <property type="entry name" value="DctP"/>
    <property type="match status" value="1"/>
</dbReference>
<name>A0A4D7QLB5_9HYPH</name>
<dbReference type="PANTHER" id="PTHR33376:SF7">
    <property type="entry name" value="C4-DICARBOXYLATE-BINDING PROTEIN DCTB"/>
    <property type="match status" value="1"/>
</dbReference>
<dbReference type="InterPro" id="IPR004682">
    <property type="entry name" value="TRAP_DctP"/>
</dbReference>